<proteinExistence type="inferred from homology"/>
<dbReference type="PANTHER" id="PTHR22604:SF105">
    <property type="entry name" value="TRANS-1,2-DIHYDROBENZENE-1,2-DIOL DEHYDROGENASE"/>
    <property type="match status" value="1"/>
</dbReference>
<dbReference type="InterPro" id="IPR036291">
    <property type="entry name" value="NAD(P)-bd_dom_sf"/>
</dbReference>
<dbReference type="PANTHER" id="PTHR22604">
    <property type="entry name" value="OXIDOREDUCTASES"/>
    <property type="match status" value="1"/>
</dbReference>
<dbReference type="InterPro" id="IPR050984">
    <property type="entry name" value="Gfo/Idh/MocA_domain"/>
</dbReference>
<dbReference type="InterPro" id="IPR055170">
    <property type="entry name" value="GFO_IDH_MocA-like_dom"/>
</dbReference>
<feature type="domain" description="Gfo/Idh/MocA-like oxidoreductase N-terminal" evidence="3">
    <location>
        <begin position="8"/>
        <end position="124"/>
    </location>
</feature>
<evidence type="ECO:0000259" key="3">
    <source>
        <dbReference type="Pfam" id="PF01408"/>
    </source>
</evidence>
<keyword evidence="2" id="KW-0560">Oxidoreductase</keyword>
<dbReference type="InterPro" id="IPR000683">
    <property type="entry name" value="Gfo/Idh/MocA-like_OxRdtase_N"/>
</dbReference>
<dbReference type="Gene3D" id="3.40.50.720">
    <property type="entry name" value="NAD(P)-binding Rossmann-like Domain"/>
    <property type="match status" value="1"/>
</dbReference>
<protein>
    <submittedName>
        <fullName evidence="5">Oxidoreductase, N-terminal:Oxidoreductase, C-terminal</fullName>
    </submittedName>
</protein>
<dbReference type="Gene3D" id="3.30.360.10">
    <property type="entry name" value="Dihydrodipicolinate Reductase, domain 2"/>
    <property type="match status" value="1"/>
</dbReference>
<dbReference type="EMBL" id="CADCWN010000183">
    <property type="protein sequence ID" value="CAA9574754.1"/>
    <property type="molecule type" value="Genomic_DNA"/>
</dbReference>
<dbReference type="GO" id="GO:0016491">
    <property type="term" value="F:oxidoreductase activity"/>
    <property type="evidence" value="ECO:0007669"/>
    <property type="project" value="UniProtKB-KW"/>
</dbReference>
<sequence length="330" mass="35788">MTQAPRPIRWGILGTGSIADKFTTGLTFLPDAEIAAVGSRTREGADRFAERFGIARRHASYAALANDPDVDVIYVSTPHPFHKENTILCLEAGKAVLCEKPFALNAGEVEAMIATARARGLFLMEAMWSRYYPAQVRARELLAAGAIGEPQILNADLGFRAQFNPAGRLFDPALGGGALLDVGVYPVSLASMIFGTPTDITSRAHIGETGVDERGAIILGYDGGRFALLYTATRTNTPHEATIMGTEGILRIGLDWHKPNRLTLSKPGQPDEVVDLPFAGNGYNYEAAEVMACLRANKLESEIMPLDESLSILRTLDAIRAQWGLRYPNE</sequence>
<dbReference type="SUPFAM" id="SSF51735">
    <property type="entry name" value="NAD(P)-binding Rossmann-fold domains"/>
    <property type="match status" value="1"/>
</dbReference>
<gene>
    <name evidence="5" type="ORF">AVDCRST_MAG18-2414</name>
</gene>
<evidence type="ECO:0000313" key="5">
    <source>
        <dbReference type="EMBL" id="CAA9574754.1"/>
    </source>
</evidence>
<comment type="similarity">
    <text evidence="1">Belongs to the Gfo/Idh/MocA family.</text>
</comment>
<dbReference type="Pfam" id="PF22725">
    <property type="entry name" value="GFO_IDH_MocA_C3"/>
    <property type="match status" value="1"/>
</dbReference>
<organism evidence="5">
    <name type="scientific">uncultured Thermomicrobiales bacterium</name>
    <dbReference type="NCBI Taxonomy" id="1645740"/>
    <lineage>
        <taxon>Bacteria</taxon>
        <taxon>Pseudomonadati</taxon>
        <taxon>Thermomicrobiota</taxon>
        <taxon>Thermomicrobia</taxon>
        <taxon>Thermomicrobiales</taxon>
        <taxon>environmental samples</taxon>
    </lineage>
</organism>
<evidence type="ECO:0000259" key="4">
    <source>
        <dbReference type="Pfam" id="PF22725"/>
    </source>
</evidence>
<dbReference type="SUPFAM" id="SSF55347">
    <property type="entry name" value="Glyceraldehyde-3-phosphate dehydrogenase-like, C-terminal domain"/>
    <property type="match status" value="1"/>
</dbReference>
<name>A0A6J4VFB2_9BACT</name>
<evidence type="ECO:0000256" key="1">
    <source>
        <dbReference type="ARBA" id="ARBA00010928"/>
    </source>
</evidence>
<feature type="domain" description="GFO/IDH/MocA-like oxidoreductase" evidence="4">
    <location>
        <begin position="137"/>
        <end position="250"/>
    </location>
</feature>
<dbReference type="GO" id="GO:0000166">
    <property type="term" value="F:nucleotide binding"/>
    <property type="evidence" value="ECO:0007669"/>
    <property type="project" value="InterPro"/>
</dbReference>
<reference evidence="5" key="1">
    <citation type="submission" date="2020-02" db="EMBL/GenBank/DDBJ databases">
        <authorList>
            <person name="Meier V. D."/>
        </authorList>
    </citation>
    <scope>NUCLEOTIDE SEQUENCE</scope>
    <source>
        <strain evidence="5">AVDCRST_MAG18</strain>
    </source>
</reference>
<accession>A0A6J4VFB2</accession>
<dbReference type="Pfam" id="PF01408">
    <property type="entry name" value="GFO_IDH_MocA"/>
    <property type="match status" value="1"/>
</dbReference>
<evidence type="ECO:0000256" key="2">
    <source>
        <dbReference type="ARBA" id="ARBA00023002"/>
    </source>
</evidence>
<dbReference type="AlphaFoldDB" id="A0A6J4VFB2"/>